<comment type="caution">
    <text evidence="1">The sequence shown here is derived from an EMBL/GenBank/DDBJ whole genome shotgun (WGS) entry which is preliminary data.</text>
</comment>
<dbReference type="AlphaFoldDB" id="A0A498KPP3"/>
<organism evidence="1 2">
    <name type="scientific">Malus domestica</name>
    <name type="common">Apple</name>
    <name type="synonym">Pyrus malus</name>
    <dbReference type="NCBI Taxonomy" id="3750"/>
    <lineage>
        <taxon>Eukaryota</taxon>
        <taxon>Viridiplantae</taxon>
        <taxon>Streptophyta</taxon>
        <taxon>Embryophyta</taxon>
        <taxon>Tracheophyta</taxon>
        <taxon>Spermatophyta</taxon>
        <taxon>Magnoliopsida</taxon>
        <taxon>eudicotyledons</taxon>
        <taxon>Gunneridae</taxon>
        <taxon>Pentapetalae</taxon>
        <taxon>rosids</taxon>
        <taxon>fabids</taxon>
        <taxon>Rosales</taxon>
        <taxon>Rosaceae</taxon>
        <taxon>Amygdaloideae</taxon>
        <taxon>Maleae</taxon>
        <taxon>Malus</taxon>
    </lineage>
</organism>
<dbReference type="Proteomes" id="UP000290289">
    <property type="component" value="Chromosome 1"/>
</dbReference>
<gene>
    <name evidence="1" type="ORF">DVH24_005465</name>
</gene>
<evidence type="ECO:0000313" key="1">
    <source>
        <dbReference type="EMBL" id="RXI07692.1"/>
    </source>
</evidence>
<evidence type="ECO:0000313" key="2">
    <source>
        <dbReference type="Proteomes" id="UP000290289"/>
    </source>
</evidence>
<dbReference type="EMBL" id="RDQH01000327">
    <property type="protein sequence ID" value="RXI07692.1"/>
    <property type="molecule type" value="Genomic_DNA"/>
</dbReference>
<name>A0A498KPP3_MALDO</name>
<accession>A0A498KPP3</accession>
<proteinExistence type="predicted"/>
<keyword evidence="2" id="KW-1185">Reference proteome</keyword>
<protein>
    <submittedName>
        <fullName evidence="1">Uncharacterized protein</fullName>
    </submittedName>
</protein>
<sequence>MIARHDADSDKNGDEAKPVTEAVKVPFGTWDGTGRNGTSRSVLRLVRLKTVERVVPWDEVWLIFRSTSSPWNDPFHIRGTQIYNIL</sequence>
<reference evidence="1 2" key="1">
    <citation type="submission" date="2018-10" db="EMBL/GenBank/DDBJ databases">
        <title>A high-quality apple genome assembly.</title>
        <authorList>
            <person name="Hu J."/>
        </authorList>
    </citation>
    <scope>NUCLEOTIDE SEQUENCE [LARGE SCALE GENOMIC DNA]</scope>
    <source>
        <strain evidence="2">cv. HFTH1</strain>
        <tissue evidence="1">Young leaf</tissue>
    </source>
</reference>